<keyword evidence="1" id="KW-0652">Protein synthesis inhibitor</keyword>
<dbReference type="EnsemblPlants" id="OPUNC07G05160.1">
    <property type="protein sequence ID" value="OPUNC07G05160.1"/>
    <property type="gene ID" value="OPUNC07G05160"/>
</dbReference>
<dbReference type="HOGENOM" id="CLU_2610229_0_0_1"/>
<dbReference type="GO" id="GO:0030598">
    <property type="term" value="F:rRNA N-glycosylase activity"/>
    <property type="evidence" value="ECO:0007669"/>
    <property type="project" value="UniProtKB-EC"/>
</dbReference>
<dbReference type="InterPro" id="IPR001574">
    <property type="entry name" value="Ribosome_inactivat_prot"/>
</dbReference>
<dbReference type="GO" id="GO:0090729">
    <property type="term" value="F:toxin activity"/>
    <property type="evidence" value="ECO:0007669"/>
    <property type="project" value="UniProtKB-KW"/>
</dbReference>
<comment type="catalytic activity">
    <reaction evidence="1">
        <text>Endohydrolysis of the N-glycosidic bond at one specific adenosine on the 28S rRNA.</text>
        <dbReference type="EC" id="3.2.2.22"/>
    </reaction>
</comment>
<dbReference type="InterPro" id="IPR036041">
    <property type="entry name" value="Ribosome-inact_prot_sf"/>
</dbReference>
<dbReference type="Pfam" id="PF00161">
    <property type="entry name" value="RIP"/>
    <property type="match status" value="1"/>
</dbReference>
<keyword evidence="3" id="KW-1185">Reference proteome</keyword>
<evidence type="ECO:0000313" key="2">
    <source>
        <dbReference type="EnsemblPlants" id="OPUNC07G05160.1"/>
    </source>
</evidence>
<organism evidence="2">
    <name type="scientific">Oryza punctata</name>
    <name type="common">Red rice</name>
    <dbReference type="NCBI Taxonomy" id="4537"/>
    <lineage>
        <taxon>Eukaryota</taxon>
        <taxon>Viridiplantae</taxon>
        <taxon>Streptophyta</taxon>
        <taxon>Embryophyta</taxon>
        <taxon>Tracheophyta</taxon>
        <taxon>Spermatophyta</taxon>
        <taxon>Magnoliopsida</taxon>
        <taxon>Liliopsida</taxon>
        <taxon>Poales</taxon>
        <taxon>Poaceae</taxon>
        <taxon>BOP clade</taxon>
        <taxon>Oryzoideae</taxon>
        <taxon>Oryzeae</taxon>
        <taxon>Oryzinae</taxon>
        <taxon>Oryza</taxon>
    </lineage>
</organism>
<dbReference type="GO" id="GO:0006952">
    <property type="term" value="P:defense response"/>
    <property type="evidence" value="ECO:0007669"/>
    <property type="project" value="UniProtKB-KW"/>
</dbReference>
<evidence type="ECO:0000313" key="3">
    <source>
        <dbReference type="Proteomes" id="UP000026962"/>
    </source>
</evidence>
<proteinExistence type="inferred from homology"/>
<dbReference type="Gramene" id="OPUNC07G05160.1">
    <property type="protein sequence ID" value="OPUNC07G05160.1"/>
    <property type="gene ID" value="OPUNC07G05160"/>
</dbReference>
<reference evidence="2" key="1">
    <citation type="submission" date="2015-04" db="UniProtKB">
        <authorList>
            <consortium name="EnsemblPlants"/>
        </authorList>
    </citation>
    <scope>IDENTIFICATION</scope>
</reference>
<comment type="similarity">
    <text evidence="1">Belongs to the ribosome-inactivating protein family.</text>
</comment>
<dbReference type="Proteomes" id="UP000026962">
    <property type="component" value="Chromosome 7"/>
</dbReference>
<name>A0A0E0LHW3_ORYPU</name>
<dbReference type="AlphaFoldDB" id="A0A0E0LHW3"/>
<reference evidence="2" key="2">
    <citation type="submission" date="2018-05" db="EMBL/GenBank/DDBJ databases">
        <title>OpunRS2 (Oryza punctata Reference Sequence Version 2).</title>
        <authorList>
            <person name="Zhang J."/>
            <person name="Kudrna D."/>
            <person name="Lee S."/>
            <person name="Talag J."/>
            <person name="Welchert J."/>
            <person name="Wing R.A."/>
        </authorList>
    </citation>
    <scope>NUCLEOTIDE SEQUENCE [LARGE SCALE GENOMIC DNA]</scope>
</reference>
<dbReference type="InterPro" id="IPR016138">
    <property type="entry name" value="Ribosome_inactivat_prot_sub1"/>
</dbReference>
<keyword evidence="1" id="KW-0378">Hydrolase</keyword>
<keyword evidence="1" id="KW-0611">Plant defense</keyword>
<dbReference type="SUPFAM" id="SSF56371">
    <property type="entry name" value="Ribosome inactivating proteins (RIP)"/>
    <property type="match status" value="1"/>
</dbReference>
<keyword evidence="1" id="KW-0800">Toxin</keyword>
<dbReference type="GO" id="GO:0017148">
    <property type="term" value="P:negative regulation of translation"/>
    <property type="evidence" value="ECO:0007669"/>
    <property type="project" value="UniProtKB-KW"/>
</dbReference>
<dbReference type="Gene3D" id="3.40.420.10">
    <property type="entry name" value="Ricin (A subunit), domain 1"/>
    <property type="match status" value="1"/>
</dbReference>
<accession>A0A0E0LHW3</accession>
<sequence>MAILANYKKSDNMYLVGFKTHGALCYEFKNKNHMIPGATALDFDNAYCSPIGGGHELLQEIRLRSTGDSGQLQEEQFHP</sequence>
<protein>
    <recommendedName>
        <fullName evidence="1">rRNA N-glycosylase</fullName>
        <ecNumber evidence="1">3.2.2.22</ecNumber>
    </recommendedName>
</protein>
<evidence type="ECO:0000256" key="1">
    <source>
        <dbReference type="RuleBase" id="RU004915"/>
    </source>
</evidence>
<dbReference type="EC" id="3.2.2.22" evidence="1"/>